<dbReference type="InterPro" id="IPR012340">
    <property type="entry name" value="NA-bd_OB-fold"/>
</dbReference>
<organism evidence="2 3">
    <name type="scientific">Pagothenia borchgrevinki</name>
    <name type="common">Bald rockcod</name>
    <name type="synonym">Trematomus borchgrevinki</name>
    <dbReference type="NCBI Taxonomy" id="8213"/>
    <lineage>
        <taxon>Eukaryota</taxon>
        <taxon>Metazoa</taxon>
        <taxon>Chordata</taxon>
        <taxon>Craniata</taxon>
        <taxon>Vertebrata</taxon>
        <taxon>Euteleostomi</taxon>
        <taxon>Actinopterygii</taxon>
        <taxon>Neopterygii</taxon>
        <taxon>Teleostei</taxon>
        <taxon>Neoteleostei</taxon>
        <taxon>Acanthomorphata</taxon>
        <taxon>Eupercaria</taxon>
        <taxon>Perciformes</taxon>
        <taxon>Notothenioidei</taxon>
        <taxon>Nototheniidae</taxon>
        <taxon>Pagothenia</taxon>
    </lineage>
</organism>
<keyword evidence="3" id="KW-1185">Reference proteome</keyword>
<dbReference type="EMBL" id="JBIYXZ010002086">
    <property type="protein sequence ID" value="KAL3045924.1"/>
    <property type="molecule type" value="Genomic_DNA"/>
</dbReference>
<comment type="caution">
    <text evidence="2">The sequence shown here is derived from an EMBL/GenBank/DDBJ whole genome shotgun (WGS) entry which is preliminary data.</text>
</comment>
<reference evidence="2 3" key="2">
    <citation type="journal article" date="2024" name="G3 (Bethesda)">
        <title>The genome of the cryopelagic Antarctic bald notothen, Trematomus borchgrevinki.</title>
        <authorList>
            <person name="Rayamajhi N."/>
            <person name="Rivera-Colon A.G."/>
            <person name="Minhas B.F."/>
            <person name="Cheng C.C."/>
            <person name="Catchen J.M."/>
        </authorList>
    </citation>
    <scope>NUCLEOTIDE SEQUENCE [LARGE SCALE GENOMIC DNA]</scope>
    <source>
        <strain evidence="2">AGRC-2024</strain>
    </source>
</reference>
<evidence type="ECO:0000313" key="2">
    <source>
        <dbReference type="EMBL" id="KAL3045924.1"/>
    </source>
</evidence>
<feature type="region of interest" description="Disordered" evidence="1">
    <location>
        <begin position="242"/>
        <end position="283"/>
    </location>
</feature>
<accession>A0ABD2FVW0</accession>
<dbReference type="Gene3D" id="2.40.50.140">
    <property type="entry name" value="Nucleic acid-binding proteins"/>
    <property type="match status" value="1"/>
</dbReference>
<reference evidence="2 3" key="1">
    <citation type="journal article" date="2022" name="G3 (Bethesda)">
        <title>Evaluating Illumina-, Nanopore-, and PacBio-based genome assembly strategies with the bald notothen, Trematomus borchgrevinki.</title>
        <authorList>
            <person name="Rayamajhi N."/>
            <person name="Cheng C.C."/>
            <person name="Catchen J.M."/>
        </authorList>
    </citation>
    <scope>NUCLEOTIDE SEQUENCE [LARGE SCALE GENOMIC DNA]</scope>
    <source>
        <strain evidence="2">AGRC-2024</strain>
    </source>
</reference>
<protein>
    <submittedName>
        <fullName evidence="2">Uncharacterized protein</fullName>
    </submittedName>
</protein>
<gene>
    <name evidence="2" type="ORF">OYC64_014053</name>
</gene>
<proteinExistence type="predicted"/>
<name>A0ABD2FVW0_PAGBO</name>
<dbReference type="SUPFAM" id="SSF50249">
    <property type="entry name" value="Nucleic acid-binding proteins"/>
    <property type="match status" value="1"/>
</dbReference>
<feature type="compositionally biased region" description="Low complexity" evidence="1">
    <location>
        <begin position="273"/>
        <end position="283"/>
    </location>
</feature>
<dbReference type="AlphaFoldDB" id="A0ABD2FVW0"/>
<sequence>MALKKVLTTRMETPYAKPPPLHIHVVKLEENPKVVAWDFEETVKAATIKKNKLAIVSDGNSVTKVTLYEGFASNLEEGRNYVIRGYTLRGESPPYYLNIEKGTMFFRGSNLNVPQNLLEEAEALLHPASPMTDIKACAGVQGYMSVEGEVIEMYAVRKVRSGKDFVPMRRLTLEQDSQRISVTLWREAAIAALNIGERVNITHTKANKTEYGVQLQTSTFTKIEKPKEQKIFGEIIGVMDSESSSGGGASGGGASGGGASGGGGSSSGGGDISGDISGSSSSGISSGDQLQVLLQSGDIYFIDKATWEPFEELLSMETVRAYIYVEGKTITKIEM</sequence>
<evidence type="ECO:0000313" key="3">
    <source>
        <dbReference type="Proteomes" id="UP001619887"/>
    </source>
</evidence>
<feature type="compositionally biased region" description="Gly residues" evidence="1">
    <location>
        <begin position="245"/>
        <end position="272"/>
    </location>
</feature>
<evidence type="ECO:0000256" key="1">
    <source>
        <dbReference type="SAM" id="MobiDB-lite"/>
    </source>
</evidence>
<dbReference type="Proteomes" id="UP001619887">
    <property type="component" value="Unassembled WGS sequence"/>
</dbReference>